<gene>
    <name evidence="2" type="ORF">ACFO0C_48465</name>
</gene>
<protein>
    <recommendedName>
        <fullName evidence="4">ABC transporter permease</fullName>
    </recommendedName>
</protein>
<comment type="caution">
    <text evidence="2">The sequence shown here is derived from an EMBL/GenBank/DDBJ whole genome shotgun (WGS) entry which is preliminary data.</text>
</comment>
<proteinExistence type="predicted"/>
<organism evidence="2 3">
    <name type="scientific">Actinoplanes subglobosus</name>
    <dbReference type="NCBI Taxonomy" id="1547892"/>
    <lineage>
        <taxon>Bacteria</taxon>
        <taxon>Bacillati</taxon>
        <taxon>Actinomycetota</taxon>
        <taxon>Actinomycetes</taxon>
        <taxon>Micromonosporales</taxon>
        <taxon>Micromonosporaceae</taxon>
        <taxon>Actinoplanes</taxon>
    </lineage>
</organism>
<keyword evidence="1" id="KW-1133">Transmembrane helix</keyword>
<keyword evidence="1" id="KW-0812">Transmembrane</keyword>
<keyword evidence="3" id="KW-1185">Reference proteome</keyword>
<name>A0ABV8JBI2_9ACTN</name>
<feature type="transmembrane region" description="Helical" evidence="1">
    <location>
        <begin position="324"/>
        <end position="343"/>
    </location>
</feature>
<dbReference type="EMBL" id="JBHSBL010000045">
    <property type="protein sequence ID" value="MFC4072818.1"/>
    <property type="molecule type" value="Genomic_DNA"/>
</dbReference>
<feature type="transmembrane region" description="Helical" evidence="1">
    <location>
        <begin position="280"/>
        <end position="304"/>
    </location>
</feature>
<evidence type="ECO:0008006" key="4">
    <source>
        <dbReference type="Google" id="ProtNLM"/>
    </source>
</evidence>
<feature type="transmembrane region" description="Helical" evidence="1">
    <location>
        <begin position="242"/>
        <end position="259"/>
    </location>
</feature>
<reference evidence="3" key="1">
    <citation type="journal article" date="2019" name="Int. J. Syst. Evol. Microbiol.">
        <title>The Global Catalogue of Microorganisms (GCM) 10K type strain sequencing project: providing services to taxonomists for standard genome sequencing and annotation.</title>
        <authorList>
            <consortium name="The Broad Institute Genomics Platform"/>
            <consortium name="The Broad Institute Genome Sequencing Center for Infectious Disease"/>
            <person name="Wu L."/>
            <person name="Ma J."/>
        </authorList>
    </citation>
    <scope>NUCLEOTIDE SEQUENCE [LARGE SCALE GENOMIC DNA]</scope>
    <source>
        <strain evidence="3">TBRC 5832</strain>
    </source>
</reference>
<evidence type="ECO:0000256" key="1">
    <source>
        <dbReference type="SAM" id="Phobius"/>
    </source>
</evidence>
<dbReference type="RefSeq" id="WP_378073715.1">
    <property type="nucleotide sequence ID" value="NZ_JBHSBL010000045.1"/>
</dbReference>
<sequence length="355" mass="36591">MRFRSILSEAGRNLVTGTSRALLFALLLAAVTAGAAIMDARTVIGVQRRAADFVASGASVRVMVAPAMTDAASCERLATVAGVRAAGALRESGAVVLRTMNANPVPAYSVTPGLIAVLGGDPAAPAGAWLPAPLARTLGVQPGQELPTASGTLTVAGLYDYPDDGRDSRLAYAALLPEPAAGSFDECWADIWPLSRDREQLLHAALDVDASAADAVTVGQLNTSRGNRFDALAEFTGRPTRFGLPACALAGLLIGLAAVRIRRLELAAALHLGESRRDLLATQVIETAAWSGAAVVLAAVALLAGVTAAGPEDAAAVYLVDVRGPLAAVCAALIGAVLGVLTVRERHLFRYFKNR</sequence>
<keyword evidence="1" id="KW-0472">Membrane</keyword>
<evidence type="ECO:0000313" key="3">
    <source>
        <dbReference type="Proteomes" id="UP001595867"/>
    </source>
</evidence>
<evidence type="ECO:0000313" key="2">
    <source>
        <dbReference type="EMBL" id="MFC4072818.1"/>
    </source>
</evidence>
<accession>A0ABV8JBI2</accession>
<dbReference type="Proteomes" id="UP001595867">
    <property type="component" value="Unassembled WGS sequence"/>
</dbReference>